<proteinExistence type="predicted"/>
<evidence type="ECO:0000256" key="3">
    <source>
        <dbReference type="ARBA" id="ARBA00022989"/>
    </source>
</evidence>
<feature type="transmembrane region" description="Helical" evidence="5">
    <location>
        <begin position="43"/>
        <end position="65"/>
    </location>
</feature>
<evidence type="ECO:0000256" key="4">
    <source>
        <dbReference type="ARBA" id="ARBA00023136"/>
    </source>
</evidence>
<dbReference type="eggNOG" id="ENOG5030KKT">
    <property type="taxonomic scope" value="Bacteria"/>
</dbReference>
<dbReference type="GO" id="GO:0016020">
    <property type="term" value="C:membrane"/>
    <property type="evidence" value="ECO:0007669"/>
    <property type="project" value="UniProtKB-SubCell"/>
</dbReference>
<dbReference type="InterPro" id="IPR032808">
    <property type="entry name" value="DoxX"/>
</dbReference>
<feature type="transmembrane region" description="Helical" evidence="5">
    <location>
        <begin position="71"/>
        <end position="89"/>
    </location>
</feature>
<gene>
    <name evidence="6" type="ORF">CD29_11335</name>
</gene>
<accession>A0A0A3IU12</accession>
<organism evidence="6 7">
    <name type="scientific">Ureibacillus manganicus DSM 26584</name>
    <dbReference type="NCBI Taxonomy" id="1384049"/>
    <lineage>
        <taxon>Bacteria</taxon>
        <taxon>Bacillati</taxon>
        <taxon>Bacillota</taxon>
        <taxon>Bacilli</taxon>
        <taxon>Bacillales</taxon>
        <taxon>Caryophanaceae</taxon>
        <taxon>Ureibacillus</taxon>
    </lineage>
</organism>
<dbReference type="RefSeq" id="WP_036186526.1">
    <property type="nucleotide sequence ID" value="NZ_AVDA01000012.1"/>
</dbReference>
<keyword evidence="3 5" id="KW-1133">Transmembrane helix</keyword>
<evidence type="ECO:0000313" key="6">
    <source>
        <dbReference type="EMBL" id="KGR78307.1"/>
    </source>
</evidence>
<evidence type="ECO:0008006" key="8">
    <source>
        <dbReference type="Google" id="ProtNLM"/>
    </source>
</evidence>
<dbReference type="STRING" id="1384049.CD29_11335"/>
<dbReference type="OrthoDB" id="3385086at2"/>
<keyword evidence="7" id="KW-1185">Reference proteome</keyword>
<dbReference type="Pfam" id="PF13564">
    <property type="entry name" value="DoxX_2"/>
    <property type="match status" value="1"/>
</dbReference>
<dbReference type="Proteomes" id="UP000030416">
    <property type="component" value="Unassembled WGS sequence"/>
</dbReference>
<feature type="transmembrane region" description="Helical" evidence="5">
    <location>
        <begin position="101"/>
        <end position="119"/>
    </location>
</feature>
<keyword evidence="4 5" id="KW-0472">Membrane</keyword>
<keyword evidence="2 5" id="KW-0812">Transmembrane</keyword>
<protein>
    <recommendedName>
        <fullName evidence="8">DoxX family protein</fullName>
    </recommendedName>
</protein>
<evidence type="ECO:0000313" key="7">
    <source>
        <dbReference type="Proteomes" id="UP000030416"/>
    </source>
</evidence>
<comment type="caution">
    <text evidence="6">The sequence shown here is derived from an EMBL/GenBank/DDBJ whole genome shotgun (WGS) entry which is preliminary data.</text>
</comment>
<evidence type="ECO:0000256" key="1">
    <source>
        <dbReference type="ARBA" id="ARBA00004141"/>
    </source>
</evidence>
<evidence type="ECO:0000256" key="2">
    <source>
        <dbReference type="ARBA" id="ARBA00022692"/>
    </source>
</evidence>
<evidence type="ECO:0000256" key="5">
    <source>
        <dbReference type="SAM" id="Phobius"/>
    </source>
</evidence>
<name>A0A0A3IU12_9BACL</name>
<reference evidence="6 7" key="1">
    <citation type="submission" date="2014-02" db="EMBL/GenBank/DDBJ databases">
        <title>Draft genome sequence of Lysinibacillus manganicus DSM 26584T.</title>
        <authorList>
            <person name="Zhang F."/>
            <person name="Wang G."/>
            <person name="Zhang L."/>
        </authorList>
    </citation>
    <scope>NUCLEOTIDE SEQUENCE [LARGE SCALE GENOMIC DNA]</scope>
    <source>
        <strain evidence="6 7">DSM 26584</strain>
    </source>
</reference>
<comment type="subcellular location">
    <subcellularLocation>
        <location evidence="1">Membrane</location>
        <topology evidence="1">Multi-pass membrane protein</topology>
    </subcellularLocation>
</comment>
<dbReference type="EMBL" id="JPVN01000012">
    <property type="protein sequence ID" value="KGR78307.1"/>
    <property type="molecule type" value="Genomic_DNA"/>
</dbReference>
<dbReference type="AlphaFoldDB" id="A0A0A3IU12"/>
<sequence>MNVVLWIFQITLMLMFMMDGVLKAFQYPIARANIPWVRDVPQGLVVFIGIIEIIAAFGLVLPIIFESLTMIAQIAASVLVILMLFNIFFHFNRKEYKDVKVSCIFLFIALFITVGRIFFN</sequence>
<feature type="transmembrane region" description="Helical" evidence="5">
    <location>
        <begin position="6"/>
        <end position="22"/>
    </location>
</feature>